<gene>
    <name evidence="1" type="ORF">UFOPK2810_01276</name>
</gene>
<organism evidence="1">
    <name type="scientific">freshwater metagenome</name>
    <dbReference type="NCBI Taxonomy" id="449393"/>
    <lineage>
        <taxon>unclassified sequences</taxon>
        <taxon>metagenomes</taxon>
        <taxon>ecological metagenomes</taxon>
    </lineage>
</organism>
<dbReference type="AlphaFoldDB" id="A0A6J6UIN4"/>
<proteinExistence type="predicted"/>
<sequence>MASSTSSREDGATVVTTSSFAGLMIENMVLLNLRWVNGVTPEDYRRSKPRKRSQSVTALPYAASSTLAIFE</sequence>
<protein>
    <submittedName>
        <fullName evidence="1">Unannotated protein</fullName>
    </submittedName>
</protein>
<accession>A0A6J6UIN4</accession>
<evidence type="ECO:0000313" key="1">
    <source>
        <dbReference type="EMBL" id="CAB4759652.1"/>
    </source>
</evidence>
<name>A0A6J6UIN4_9ZZZZ</name>
<dbReference type="EMBL" id="CAEZYZ010000231">
    <property type="protein sequence ID" value="CAB4759652.1"/>
    <property type="molecule type" value="Genomic_DNA"/>
</dbReference>
<reference evidence="1" key="1">
    <citation type="submission" date="2020-05" db="EMBL/GenBank/DDBJ databases">
        <authorList>
            <person name="Chiriac C."/>
            <person name="Salcher M."/>
            <person name="Ghai R."/>
            <person name="Kavagutti S V."/>
        </authorList>
    </citation>
    <scope>NUCLEOTIDE SEQUENCE</scope>
</reference>